<dbReference type="RefSeq" id="WP_073605348.1">
    <property type="nucleotide sequence ID" value="NZ_FQXZ01000040.1"/>
</dbReference>
<name>A0A1M6B8L0_9VIBR</name>
<organism evidence="2 3">
    <name type="scientific">Vibrio aerogenes CECT 7868</name>
    <dbReference type="NCBI Taxonomy" id="1216006"/>
    <lineage>
        <taxon>Bacteria</taxon>
        <taxon>Pseudomonadati</taxon>
        <taxon>Pseudomonadota</taxon>
        <taxon>Gammaproteobacteria</taxon>
        <taxon>Vibrionales</taxon>
        <taxon>Vibrionaceae</taxon>
        <taxon>Vibrio</taxon>
    </lineage>
</organism>
<dbReference type="InterPro" id="IPR032096">
    <property type="entry name" value="DUF4815"/>
</dbReference>
<sequence length="688" mass="76203">MQDKNERLNPADYLQDYYGRFDADDGYEKLLFRAGKGLQSAELNDMQAQVFSHVQGVADAILKDGDVVSGGEIIVGEDGKVTLGAAKIYLRGQVRTLQPATLTIPVDQILDIGARFTETVVTELEAPALRDPAQGTHNYGEAGSARLKVTCTWGLAADSNEGNFYPVYKVDNGALVVNTTPPQLDSVNVALARYDRESNGGNYVVDGMYASYRTEEDLGDAGKKQVFSIAEGKAHILGYEIEYPTAIRKTFPVDPDLQTIESEPHIFSPDPEGKMRINTALSPIYSIDKVYGTVEISETVKHGTTVGVRDALGNTSVLKVISVKQGDTVYTQGKPTDTSGDFALLGNQIDWSRPGSEPATGSTYTVVYQYEKSIPVTADDTGFTVSGLVSDSLVRVNYQWKMPRIDALTLDRSGTILRVKGIPNAYTPSAPAIPDNQLLLAHVTQNWTTATDTNTDVSVTDQAVRSVSMAKLGDMQSQIDDLYQLLALERLRNNATAEESASKYGVFVDPFLDDDLRDQGESQTAAIIDGELILPVDNVNVFDFVLPESQSALTLDYELEPVIEQIIQTGQMKVNPYQAFEPIPAKAKLTPSVDYWVEKKYIWKSSVSRWVYLSRFWRNGWGWRWYRGRWFGGWRNGWTSSYTQVLSDEKVSSQYLRQRYVRFELSGFGPGEELEHVYFDGAAIGVLK</sequence>
<proteinExistence type="predicted"/>
<dbReference type="STRING" id="1216006.VA7868_03740"/>
<keyword evidence="3" id="KW-1185">Reference proteome</keyword>
<reference evidence="2 3" key="1">
    <citation type="submission" date="2016-11" db="EMBL/GenBank/DDBJ databases">
        <authorList>
            <person name="Jaros S."/>
            <person name="Januszkiewicz K."/>
            <person name="Wedrychowicz H."/>
        </authorList>
    </citation>
    <scope>NUCLEOTIDE SEQUENCE [LARGE SCALE GENOMIC DNA]</scope>
    <source>
        <strain evidence="2 3">CECT 7868</strain>
    </source>
</reference>
<evidence type="ECO:0000313" key="3">
    <source>
        <dbReference type="Proteomes" id="UP000184608"/>
    </source>
</evidence>
<accession>A0A1M6B8L0</accession>
<evidence type="ECO:0000313" key="2">
    <source>
        <dbReference type="EMBL" id="SHI45084.1"/>
    </source>
</evidence>
<dbReference type="OrthoDB" id="2463879at2"/>
<feature type="domain" description="DUF4815" evidence="1">
    <location>
        <begin position="18"/>
        <end position="603"/>
    </location>
</feature>
<dbReference type="Pfam" id="PF16075">
    <property type="entry name" value="DUF4815"/>
    <property type="match status" value="1"/>
</dbReference>
<gene>
    <name evidence="2" type="ORF">VA7868_03740</name>
</gene>
<dbReference type="EMBL" id="FQXZ01000040">
    <property type="protein sequence ID" value="SHI45084.1"/>
    <property type="molecule type" value="Genomic_DNA"/>
</dbReference>
<evidence type="ECO:0000259" key="1">
    <source>
        <dbReference type="Pfam" id="PF16075"/>
    </source>
</evidence>
<protein>
    <recommendedName>
        <fullName evidence="1">DUF4815 domain-containing protein</fullName>
    </recommendedName>
</protein>
<dbReference type="Proteomes" id="UP000184608">
    <property type="component" value="Unassembled WGS sequence"/>
</dbReference>
<dbReference type="AlphaFoldDB" id="A0A1M6B8L0"/>